<name>A0A077Z663_TRITR</name>
<evidence type="ECO:0000313" key="5">
    <source>
        <dbReference type="Proteomes" id="UP000030665"/>
    </source>
</evidence>
<reference evidence="4" key="1">
    <citation type="submission" date="2014-01" db="EMBL/GenBank/DDBJ databases">
        <authorList>
            <person name="Aslett M."/>
        </authorList>
    </citation>
    <scope>NUCLEOTIDE SEQUENCE</scope>
</reference>
<feature type="region of interest" description="Disordered" evidence="2">
    <location>
        <begin position="1"/>
        <end position="22"/>
    </location>
</feature>
<organism evidence="4 5">
    <name type="scientific">Trichuris trichiura</name>
    <name type="common">Whipworm</name>
    <name type="synonym">Trichocephalus trichiurus</name>
    <dbReference type="NCBI Taxonomy" id="36087"/>
    <lineage>
        <taxon>Eukaryota</taxon>
        <taxon>Metazoa</taxon>
        <taxon>Ecdysozoa</taxon>
        <taxon>Nematoda</taxon>
        <taxon>Enoplea</taxon>
        <taxon>Dorylaimia</taxon>
        <taxon>Trichinellida</taxon>
        <taxon>Trichuridae</taxon>
        <taxon>Trichuris</taxon>
    </lineage>
</organism>
<dbReference type="PANTHER" id="PTHR46760:SF1">
    <property type="entry name" value="TRANSCRIPTION TERMINATION FACTOR 1"/>
    <property type="match status" value="1"/>
</dbReference>
<dbReference type="SMART" id="SM00717">
    <property type="entry name" value="SANT"/>
    <property type="match status" value="2"/>
</dbReference>
<evidence type="ECO:0000256" key="1">
    <source>
        <dbReference type="ARBA" id="ARBA00004123"/>
    </source>
</evidence>
<keyword evidence="5" id="KW-1185">Reference proteome</keyword>
<gene>
    <name evidence="4" type="ORF">TTRE_0000359601</name>
</gene>
<dbReference type="Pfam" id="PF13921">
    <property type="entry name" value="Myb_DNA-bind_6"/>
    <property type="match status" value="1"/>
</dbReference>
<evidence type="ECO:0000259" key="3">
    <source>
        <dbReference type="SMART" id="SM00717"/>
    </source>
</evidence>
<sequence>MDERNAEISSTVNRDSTVDFDGNEVNTLVQIEEQIQKSQHVNGMVSNSSRKSRKKKKSTQVEKNVLETSRSADRNGSGDGVVNGRTREPLGYVEVKVEAQEMSQTIGDCSNSSRKQKKRFAEVVDEIQETWHTMEEENTNAGSNPKERRKFLKTEEQIEETSQAVEQTSNVFPRKKKKKKFKPLNIEEALPWHRKFKFSRDDIKRLKELADIELKGGRFTEEEDAQIKKNWNAYSNYYKLDFFDVFYCGHRQSEEAKAIRATHVYAELARGLPYRTACSVASRARVILHPHYDIHSRYTQTEKDRIMKLKDMYGKDWNKIAVFLQRTPASVSQHYARMMYKKGPFSTEEKSTILGWIRETYGEEQADMLSSKDIDWKRMQQEVMRHRFPWQLKLACPQLIVNNVAAHPLRDYISVPEGAREEWPLISHHVSDNRPIHLASRQPTFAANRLSFGSSASDRNVLAGERRDKGVTFDSRPFNPRGETAARLLPSGVLACCALDECQLTFFDI</sequence>
<dbReference type="PANTHER" id="PTHR46760">
    <property type="entry name" value="TRANSCRIPTION TERMINATION FACTOR 1"/>
    <property type="match status" value="1"/>
</dbReference>
<feature type="domain" description="Myb-like" evidence="3">
    <location>
        <begin position="215"/>
        <end position="290"/>
    </location>
</feature>
<dbReference type="InterPro" id="IPR053078">
    <property type="entry name" value="TTF1-like"/>
</dbReference>
<dbReference type="GO" id="GO:0006363">
    <property type="term" value="P:termination of RNA polymerase I transcription"/>
    <property type="evidence" value="ECO:0007669"/>
    <property type="project" value="TreeGrafter"/>
</dbReference>
<dbReference type="AlphaFoldDB" id="A0A077Z663"/>
<feature type="compositionally biased region" description="Polar residues" evidence="2">
    <location>
        <begin position="36"/>
        <end position="45"/>
    </location>
</feature>
<dbReference type="InterPro" id="IPR001005">
    <property type="entry name" value="SANT/Myb"/>
</dbReference>
<protein>
    <submittedName>
        <fullName evidence="4">Transcription termination factor 1</fullName>
    </submittedName>
</protein>
<dbReference type="GO" id="GO:0005730">
    <property type="term" value="C:nucleolus"/>
    <property type="evidence" value="ECO:0007669"/>
    <property type="project" value="TreeGrafter"/>
</dbReference>
<feature type="domain" description="Myb-like" evidence="3">
    <location>
        <begin position="294"/>
        <end position="341"/>
    </location>
</feature>
<proteinExistence type="predicted"/>
<dbReference type="Proteomes" id="UP000030665">
    <property type="component" value="Unassembled WGS sequence"/>
</dbReference>
<dbReference type="EMBL" id="HG805947">
    <property type="protein sequence ID" value="CDW55324.1"/>
    <property type="molecule type" value="Genomic_DNA"/>
</dbReference>
<feature type="region of interest" description="Disordered" evidence="2">
    <location>
        <begin position="34"/>
        <end position="85"/>
    </location>
</feature>
<dbReference type="Gene3D" id="1.10.10.60">
    <property type="entry name" value="Homeodomain-like"/>
    <property type="match status" value="1"/>
</dbReference>
<dbReference type="STRING" id="36087.A0A077Z663"/>
<accession>A0A077Z663</accession>
<evidence type="ECO:0000313" key="4">
    <source>
        <dbReference type="EMBL" id="CDW55324.1"/>
    </source>
</evidence>
<dbReference type="OrthoDB" id="5859745at2759"/>
<reference evidence="4" key="2">
    <citation type="submission" date="2014-03" db="EMBL/GenBank/DDBJ databases">
        <title>The whipworm genome and dual-species transcriptomics of an intimate host-pathogen interaction.</title>
        <authorList>
            <person name="Foth B.J."/>
            <person name="Tsai I.J."/>
            <person name="Reid A.J."/>
            <person name="Bancroft A.J."/>
            <person name="Nichol S."/>
            <person name="Tracey A."/>
            <person name="Holroyd N."/>
            <person name="Cotton J.A."/>
            <person name="Stanley E.J."/>
            <person name="Zarowiecki M."/>
            <person name="Liu J.Z."/>
            <person name="Huckvale T."/>
            <person name="Cooper P.J."/>
            <person name="Grencis R.K."/>
            <person name="Berriman M."/>
        </authorList>
    </citation>
    <scope>NUCLEOTIDE SEQUENCE [LARGE SCALE GENOMIC DNA]</scope>
</reference>
<dbReference type="InterPro" id="IPR009057">
    <property type="entry name" value="Homeodomain-like_sf"/>
</dbReference>
<evidence type="ECO:0000256" key="2">
    <source>
        <dbReference type="SAM" id="MobiDB-lite"/>
    </source>
</evidence>
<comment type="subcellular location">
    <subcellularLocation>
        <location evidence="1">Nucleus</location>
    </subcellularLocation>
</comment>
<dbReference type="SUPFAM" id="SSF46689">
    <property type="entry name" value="Homeodomain-like"/>
    <property type="match status" value="1"/>
</dbReference>
<dbReference type="GO" id="GO:0003682">
    <property type="term" value="F:chromatin binding"/>
    <property type="evidence" value="ECO:0007669"/>
    <property type="project" value="TreeGrafter"/>
</dbReference>